<keyword evidence="2" id="KW-0808">Transferase</keyword>
<dbReference type="InterPro" id="IPR002201">
    <property type="entry name" value="Glyco_trans_9"/>
</dbReference>
<dbReference type="SUPFAM" id="SSF53756">
    <property type="entry name" value="UDP-Glycosyltransferase/glycogen phosphorylase"/>
    <property type="match status" value="1"/>
</dbReference>
<feature type="region of interest" description="Disordered" evidence="3">
    <location>
        <begin position="300"/>
        <end position="324"/>
    </location>
</feature>
<accession>A0ABV3SXU8</accession>
<dbReference type="CDD" id="cd03789">
    <property type="entry name" value="GT9_LPS_heptosyltransferase"/>
    <property type="match status" value="1"/>
</dbReference>
<name>A0ABV3SXU8_9ACTN</name>
<sequence length="324" mass="33918">MRPRALVYRAIGLGDLLTGVPALRALRRALPDHELVLAAPGAQGPIVELVDAVDRLLPTEELAPVAWDGPPPDVAVDLHGNGPASRSLLERLAPGRLVAFETPDGPRWDPDEHERARWCRLVTTTFGVAADPDDVGLATPTVASPAPEAVVVHPGAASGSRRWPAERYAAVARDLVDAGHRVVVTGSPGERPLADDVRRRAGLPADALLAGRTDLAELTALAAAAALVVCGDTGMAHLASAYGTGSVLLFGPTPPRRWGPPPGPHAVLWHGTEVGDPHAGEPDPALLRITVEEVLTAAHAALRRRDRPARASSAPSASAPRPRR</sequence>
<evidence type="ECO:0000313" key="5">
    <source>
        <dbReference type="Proteomes" id="UP001556631"/>
    </source>
</evidence>
<protein>
    <submittedName>
        <fullName evidence="4">Glycosyltransferase family 9 protein</fullName>
    </submittedName>
</protein>
<organism evidence="4 5">
    <name type="scientific">Nocardioides eburneus</name>
    <dbReference type="NCBI Taxonomy" id="3231482"/>
    <lineage>
        <taxon>Bacteria</taxon>
        <taxon>Bacillati</taxon>
        <taxon>Actinomycetota</taxon>
        <taxon>Actinomycetes</taxon>
        <taxon>Propionibacteriales</taxon>
        <taxon>Nocardioidaceae</taxon>
        <taxon>Nocardioides</taxon>
    </lineage>
</organism>
<evidence type="ECO:0000256" key="3">
    <source>
        <dbReference type="SAM" id="MobiDB-lite"/>
    </source>
</evidence>
<dbReference type="EMBL" id="JBFPJR010000012">
    <property type="protein sequence ID" value="MEX0427760.1"/>
    <property type="molecule type" value="Genomic_DNA"/>
</dbReference>
<keyword evidence="5" id="KW-1185">Reference proteome</keyword>
<comment type="caution">
    <text evidence="4">The sequence shown here is derived from an EMBL/GenBank/DDBJ whole genome shotgun (WGS) entry which is preliminary data.</text>
</comment>
<gene>
    <name evidence="4" type="ORF">AB3X52_09030</name>
</gene>
<proteinExistence type="predicted"/>
<evidence type="ECO:0000256" key="2">
    <source>
        <dbReference type="ARBA" id="ARBA00022679"/>
    </source>
</evidence>
<dbReference type="Gene3D" id="3.40.50.2000">
    <property type="entry name" value="Glycogen Phosphorylase B"/>
    <property type="match status" value="2"/>
</dbReference>
<evidence type="ECO:0000256" key="1">
    <source>
        <dbReference type="ARBA" id="ARBA00022676"/>
    </source>
</evidence>
<dbReference type="Proteomes" id="UP001556631">
    <property type="component" value="Unassembled WGS sequence"/>
</dbReference>
<dbReference type="Pfam" id="PF01075">
    <property type="entry name" value="Glyco_transf_9"/>
    <property type="match status" value="1"/>
</dbReference>
<dbReference type="RefSeq" id="WP_367993450.1">
    <property type="nucleotide sequence ID" value="NZ_JBFPJR010000012.1"/>
</dbReference>
<feature type="compositionally biased region" description="Low complexity" evidence="3">
    <location>
        <begin position="310"/>
        <end position="324"/>
    </location>
</feature>
<reference evidence="4 5" key="1">
    <citation type="submission" date="2024-07" db="EMBL/GenBank/DDBJ databases">
        <authorList>
            <person name="Lee S."/>
            <person name="Kang M."/>
        </authorList>
    </citation>
    <scope>NUCLEOTIDE SEQUENCE [LARGE SCALE GENOMIC DNA]</scope>
    <source>
        <strain evidence="4 5">DS6</strain>
    </source>
</reference>
<evidence type="ECO:0000313" key="4">
    <source>
        <dbReference type="EMBL" id="MEX0427760.1"/>
    </source>
</evidence>
<dbReference type="InterPro" id="IPR051199">
    <property type="entry name" value="LPS_LOS_Heptosyltrfase"/>
</dbReference>
<dbReference type="PANTHER" id="PTHR30160">
    <property type="entry name" value="TETRAACYLDISACCHARIDE 4'-KINASE-RELATED"/>
    <property type="match status" value="1"/>
</dbReference>
<dbReference type="PANTHER" id="PTHR30160:SF1">
    <property type="entry name" value="LIPOPOLYSACCHARIDE 1,2-N-ACETYLGLUCOSAMINETRANSFERASE-RELATED"/>
    <property type="match status" value="1"/>
</dbReference>
<keyword evidence="1" id="KW-0328">Glycosyltransferase</keyword>